<gene>
    <name evidence="1" type="ORF">HMPREF1860_01778</name>
</gene>
<protein>
    <submittedName>
        <fullName evidence="1">Uncharacterized protein</fullName>
    </submittedName>
</protein>
<proteinExistence type="predicted"/>
<organism evidence="1">
    <name type="scientific">Prevotella amnii</name>
    <dbReference type="NCBI Taxonomy" id="419005"/>
    <lineage>
        <taxon>Bacteria</taxon>
        <taxon>Pseudomonadati</taxon>
        <taxon>Bacteroidota</taxon>
        <taxon>Bacteroidia</taxon>
        <taxon>Bacteroidales</taxon>
        <taxon>Prevotellaceae</taxon>
        <taxon>Prevotella</taxon>
    </lineage>
</organism>
<name>A0A134B720_9BACT</name>
<comment type="caution">
    <text evidence="1">The sequence shown here is derived from an EMBL/GenBank/DDBJ whole genome shotgun (WGS) entry which is preliminary data.</text>
</comment>
<sequence length="53" mass="6572">MGYLKNKKRGIFIYFFLFVSMKNYKYKVFKSWIGLSLQERKAISCRRKNNLWK</sequence>
<dbReference type="PATRIC" id="fig|419005.5.peg.1771"/>
<dbReference type="AlphaFoldDB" id="A0A134B720"/>
<evidence type="ECO:0000313" key="1">
    <source>
        <dbReference type="EMBL" id="KXB75737.1"/>
    </source>
</evidence>
<reference evidence="1 2" key="1">
    <citation type="submission" date="2016-01" db="EMBL/GenBank/DDBJ databases">
        <authorList>
            <person name="Oliw E.H."/>
        </authorList>
    </citation>
    <scope>NUCLEOTIDE SEQUENCE [LARGE SCALE GENOMIC DNA]</scope>
    <source>
        <strain evidence="1 2">DNF00307</strain>
    </source>
</reference>
<evidence type="ECO:0000313" key="2">
    <source>
        <dbReference type="Proteomes" id="UP000070531"/>
    </source>
</evidence>
<accession>A0A134B720</accession>
<dbReference type="EMBL" id="LSDL01000114">
    <property type="protein sequence ID" value="KXB75737.1"/>
    <property type="molecule type" value="Genomic_DNA"/>
</dbReference>
<dbReference type="Proteomes" id="UP000070531">
    <property type="component" value="Unassembled WGS sequence"/>
</dbReference>